<dbReference type="AlphaFoldDB" id="A0A645B1G7"/>
<sequence>MYGNFICRHCLQICGQVITEIIQMHTDIGSKPGRINVLFNIYHNCSRSFHLVNSRIYNSINLLVNFFFTEKASQNTYAFTGKSTLF</sequence>
<protein>
    <submittedName>
        <fullName evidence="1">Uncharacterized protein</fullName>
    </submittedName>
</protein>
<proteinExistence type="predicted"/>
<comment type="caution">
    <text evidence="1">The sequence shown here is derived from an EMBL/GenBank/DDBJ whole genome shotgun (WGS) entry which is preliminary data.</text>
</comment>
<gene>
    <name evidence="1" type="ORF">SDC9_103830</name>
</gene>
<organism evidence="1">
    <name type="scientific">bioreactor metagenome</name>
    <dbReference type="NCBI Taxonomy" id="1076179"/>
    <lineage>
        <taxon>unclassified sequences</taxon>
        <taxon>metagenomes</taxon>
        <taxon>ecological metagenomes</taxon>
    </lineage>
</organism>
<dbReference type="EMBL" id="VSSQ01016049">
    <property type="protein sequence ID" value="MPM57013.1"/>
    <property type="molecule type" value="Genomic_DNA"/>
</dbReference>
<evidence type="ECO:0000313" key="1">
    <source>
        <dbReference type="EMBL" id="MPM57013.1"/>
    </source>
</evidence>
<name>A0A645B1G7_9ZZZZ</name>
<accession>A0A645B1G7</accession>
<reference evidence="1" key="1">
    <citation type="submission" date="2019-08" db="EMBL/GenBank/DDBJ databases">
        <authorList>
            <person name="Kucharzyk K."/>
            <person name="Murdoch R.W."/>
            <person name="Higgins S."/>
            <person name="Loffler F."/>
        </authorList>
    </citation>
    <scope>NUCLEOTIDE SEQUENCE</scope>
</reference>